<dbReference type="InterPro" id="IPR003593">
    <property type="entry name" value="AAA+_ATPase"/>
</dbReference>
<dbReference type="PANTHER" id="PTHR32071">
    <property type="entry name" value="TRANSCRIPTIONAL REGULATORY PROTEIN"/>
    <property type="match status" value="1"/>
</dbReference>
<dbReference type="SMART" id="SM00382">
    <property type="entry name" value="AAA"/>
    <property type="match status" value="1"/>
</dbReference>
<dbReference type="InterPro" id="IPR029016">
    <property type="entry name" value="GAF-like_dom_sf"/>
</dbReference>
<dbReference type="PRINTS" id="PR01590">
    <property type="entry name" value="HTHFIS"/>
</dbReference>
<dbReference type="Proteomes" id="UP000216052">
    <property type="component" value="Chromosome"/>
</dbReference>
<dbReference type="InterPro" id="IPR025662">
    <property type="entry name" value="Sigma_54_int_dom_ATP-bd_1"/>
</dbReference>
<dbReference type="Pfam" id="PF25601">
    <property type="entry name" value="AAA_lid_14"/>
    <property type="match status" value="1"/>
</dbReference>
<protein>
    <submittedName>
        <fullName evidence="8">Acetoin dehydrogenase operon transcriptional activator AcoR</fullName>
    </submittedName>
</protein>
<proteinExistence type="predicted"/>
<dbReference type="PROSITE" id="PS00676">
    <property type="entry name" value="SIGMA54_INTERACT_2"/>
    <property type="match status" value="1"/>
</dbReference>
<evidence type="ECO:0000259" key="6">
    <source>
        <dbReference type="PROSITE" id="PS50045"/>
    </source>
</evidence>
<dbReference type="PANTHER" id="PTHR32071:SF57">
    <property type="entry name" value="C4-DICARBOXYLATE TRANSPORT TRANSCRIPTIONAL REGULATORY PROTEIN DCTD"/>
    <property type="match status" value="1"/>
</dbReference>
<dbReference type="InterPro" id="IPR002197">
    <property type="entry name" value="HTH_Fis"/>
</dbReference>
<dbReference type="SUPFAM" id="SSF46689">
    <property type="entry name" value="Homeodomain-like"/>
    <property type="match status" value="1"/>
</dbReference>
<evidence type="ECO:0000256" key="2">
    <source>
        <dbReference type="ARBA" id="ARBA00022840"/>
    </source>
</evidence>
<dbReference type="InterPro" id="IPR013767">
    <property type="entry name" value="PAS_fold"/>
</dbReference>
<dbReference type="PROSITE" id="PS00675">
    <property type="entry name" value="SIGMA54_INTERACT_1"/>
    <property type="match status" value="1"/>
</dbReference>
<dbReference type="InterPro" id="IPR025943">
    <property type="entry name" value="Sigma_54_int_dom_ATP-bd_2"/>
</dbReference>
<dbReference type="SMART" id="SM00091">
    <property type="entry name" value="PAS"/>
    <property type="match status" value="1"/>
</dbReference>
<feature type="domain" description="PAS" evidence="7">
    <location>
        <begin position="236"/>
        <end position="277"/>
    </location>
</feature>
<keyword evidence="1" id="KW-0547">Nucleotide-binding</keyword>
<dbReference type="Gene3D" id="3.30.450.20">
    <property type="entry name" value="PAS domain"/>
    <property type="match status" value="1"/>
</dbReference>
<dbReference type="InterPro" id="IPR002078">
    <property type="entry name" value="Sigma_54_int"/>
</dbReference>
<evidence type="ECO:0000256" key="3">
    <source>
        <dbReference type="ARBA" id="ARBA00023015"/>
    </source>
</evidence>
<dbReference type="SUPFAM" id="SSF55785">
    <property type="entry name" value="PYP-like sensor domain (PAS domain)"/>
    <property type="match status" value="1"/>
</dbReference>
<dbReference type="InterPro" id="IPR009057">
    <property type="entry name" value="Homeodomain-like_sf"/>
</dbReference>
<dbReference type="Gene3D" id="1.10.10.60">
    <property type="entry name" value="Homeodomain-like"/>
    <property type="match status" value="1"/>
</dbReference>
<keyword evidence="5" id="KW-0804">Transcription</keyword>
<dbReference type="SUPFAM" id="SSF52540">
    <property type="entry name" value="P-loop containing nucleoside triphosphate hydrolases"/>
    <property type="match status" value="1"/>
</dbReference>
<dbReference type="CDD" id="cd00130">
    <property type="entry name" value="PAS"/>
    <property type="match status" value="1"/>
</dbReference>
<accession>A0ABZ3IYB5</accession>
<dbReference type="PROSITE" id="PS00688">
    <property type="entry name" value="SIGMA54_INTERACT_3"/>
    <property type="match status" value="1"/>
</dbReference>
<dbReference type="InterPro" id="IPR027417">
    <property type="entry name" value="P-loop_NTPase"/>
</dbReference>
<dbReference type="InterPro" id="IPR035965">
    <property type="entry name" value="PAS-like_dom_sf"/>
</dbReference>
<dbReference type="RefSeq" id="WP_211285211.1">
    <property type="nucleotide sequence ID" value="NZ_CP155571.1"/>
</dbReference>
<dbReference type="InterPro" id="IPR025944">
    <property type="entry name" value="Sigma_54_int_dom_CS"/>
</dbReference>
<evidence type="ECO:0000259" key="7">
    <source>
        <dbReference type="PROSITE" id="PS50112"/>
    </source>
</evidence>
<dbReference type="InterPro" id="IPR058031">
    <property type="entry name" value="AAA_lid_NorR"/>
</dbReference>
<dbReference type="Pfam" id="PF02954">
    <property type="entry name" value="HTH_8"/>
    <property type="match status" value="1"/>
</dbReference>
<dbReference type="PROSITE" id="PS50112">
    <property type="entry name" value="PAS"/>
    <property type="match status" value="1"/>
</dbReference>
<evidence type="ECO:0000313" key="8">
    <source>
        <dbReference type="EMBL" id="XFO71078.1"/>
    </source>
</evidence>
<sequence>MDFKSRWEKLQETKKKFLQNNLDPRSSFYVDSYVAESWIRSLAMGVSPYANSIQERLDAAQIVKVLADNRQLMDITTSLFSQIKLKELVIASQHALYLFDKNGIVLIHEGDLLSISNESDSLTGVVWNEKTMGTCAHTLSMQLKRPVHLLGPEHYCVAFDKSSTSAAPILDEDGELLATLVLSQHLNDRYFEEHFIDFSSHALGIVTAMAAAIETKIRLKDSYEKLKTVNHHLKTTHHMLATTLAVIDEGIITIDAKGDIIHLNTEGRRILGLDQKQPVNINISKYLSKQSRIRDIIASGENADVEEIFCVDGKEQAYLANIRIVYNDNLHEVNGAVLKLLSTEKVNAMVTSRSGATASFSFASLIGESKEFKKAIAQAQRFANTPENILIIGESGTGKELFAQAIHNRYRPEGPFIAVNCAALPRELIESELFGYEGGSFTGADRSGRPGKIELAHGGTLFLDEIGDMPLELQAVLLRVLEDKQVMRIGGQRNKKVDFRLVSATNKELYQMVEDKLFREDLYFRLSVLTINLPPLRQRGNDVEILSEYFIEKYCRKVGWPVPAISPTALNRMRDYKWPGNVRQLEHAIVYAVNAAQNEMIEPEDLPAIIISGCPTKITVRGKIEEVYTLEVIEKLVIVNALHKTKSNISKTADLLGIGKSTLYRKIKDYDINMEEAF</sequence>
<gene>
    <name evidence="8" type="primary">acoR_2</name>
    <name evidence="8" type="ORF">SPACI_010930</name>
</gene>
<evidence type="ECO:0000256" key="5">
    <source>
        <dbReference type="ARBA" id="ARBA00023163"/>
    </source>
</evidence>
<dbReference type="Gene3D" id="1.10.8.60">
    <property type="match status" value="1"/>
</dbReference>
<organism evidence="8 9">
    <name type="scientific">Sporomusa acidovorans (strain ATCC 49682 / DSM 3132 / Mol)</name>
    <dbReference type="NCBI Taxonomy" id="1123286"/>
    <lineage>
        <taxon>Bacteria</taxon>
        <taxon>Bacillati</taxon>
        <taxon>Bacillota</taxon>
        <taxon>Negativicutes</taxon>
        <taxon>Selenomonadales</taxon>
        <taxon>Sporomusaceae</taxon>
        <taxon>Sporomusa</taxon>
    </lineage>
</organism>
<evidence type="ECO:0000256" key="4">
    <source>
        <dbReference type="ARBA" id="ARBA00023125"/>
    </source>
</evidence>
<dbReference type="InterPro" id="IPR000014">
    <property type="entry name" value="PAS"/>
</dbReference>
<name>A0ABZ3IYB5_SPOA4</name>
<dbReference type="Gene3D" id="3.30.450.40">
    <property type="match status" value="1"/>
</dbReference>
<keyword evidence="2" id="KW-0067">ATP-binding</keyword>
<keyword evidence="9" id="KW-1185">Reference proteome</keyword>
<reference evidence="8" key="1">
    <citation type="submission" date="2024-05" db="EMBL/GenBank/DDBJ databases">
        <title>Isolation and characterization of Sporomusa carbonis sp. nov., a carboxydotrophic hydrogenogen in the genus of Sporomusa isolated from a charcoal burning pile.</title>
        <authorList>
            <person name="Boeer T."/>
            <person name="Rosenbaum F."/>
            <person name="Eysell L."/>
            <person name="Mueller V."/>
            <person name="Daniel R."/>
            <person name="Poehlein A."/>
        </authorList>
    </citation>
    <scope>NUCLEOTIDE SEQUENCE [LARGE SCALE GENOMIC DNA]</scope>
    <source>
        <strain evidence="8">DSM 3132</strain>
    </source>
</reference>
<dbReference type="Gene3D" id="3.40.50.300">
    <property type="entry name" value="P-loop containing nucleotide triphosphate hydrolases"/>
    <property type="match status" value="1"/>
</dbReference>
<feature type="domain" description="Sigma-54 factor interaction" evidence="6">
    <location>
        <begin position="365"/>
        <end position="594"/>
    </location>
</feature>
<evidence type="ECO:0000256" key="1">
    <source>
        <dbReference type="ARBA" id="ARBA00022741"/>
    </source>
</evidence>
<dbReference type="CDD" id="cd00009">
    <property type="entry name" value="AAA"/>
    <property type="match status" value="1"/>
</dbReference>
<dbReference type="EMBL" id="CP155571">
    <property type="protein sequence ID" value="XFO71078.1"/>
    <property type="molecule type" value="Genomic_DNA"/>
</dbReference>
<keyword evidence="4" id="KW-0238">DNA-binding</keyword>
<dbReference type="Pfam" id="PF00989">
    <property type="entry name" value="PAS"/>
    <property type="match status" value="1"/>
</dbReference>
<evidence type="ECO:0000313" key="9">
    <source>
        <dbReference type="Proteomes" id="UP000216052"/>
    </source>
</evidence>
<keyword evidence="3" id="KW-0805">Transcription regulation</keyword>
<dbReference type="Pfam" id="PF00158">
    <property type="entry name" value="Sigma54_activat"/>
    <property type="match status" value="1"/>
</dbReference>
<dbReference type="PROSITE" id="PS50045">
    <property type="entry name" value="SIGMA54_INTERACT_4"/>
    <property type="match status" value="1"/>
</dbReference>